<name>A0A4R3JZP7_9PROT</name>
<comment type="subcellular location">
    <subcellularLocation>
        <location evidence="1 10">Cell outer membrane</location>
        <topology evidence="1 10">Multi-pass membrane protein</topology>
    </subcellularLocation>
</comment>
<dbReference type="InterPro" id="IPR000531">
    <property type="entry name" value="Beta-barrel_TonB"/>
</dbReference>
<evidence type="ECO:0000256" key="8">
    <source>
        <dbReference type="ARBA" id="ARBA00023170"/>
    </source>
</evidence>
<comment type="similarity">
    <text evidence="2 10 11">Belongs to the TonB-dependent receptor family.</text>
</comment>
<dbReference type="Pfam" id="PF00593">
    <property type="entry name" value="TonB_dep_Rec_b-barrel"/>
    <property type="match status" value="1"/>
</dbReference>
<keyword evidence="5 10" id="KW-0812">Transmembrane</keyword>
<dbReference type="SUPFAM" id="SSF56935">
    <property type="entry name" value="Porins"/>
    <property type="match status" value="1"/>
</dbReference>
<dbReference type="Pfam" id="PF07715">
    <property type="entry name" value="Plug"/>
    <property type="match status" value="1"/>
</dbReference>
<proteinExistence type="inferred from homology"/>
<evidence type="ECO:0000256" key="4">
    <source>
        <dbReference type="ARBA" id="ARBA00022452"/>
    </source>
</evidence>
<dbReference type="PANTHER" id="PTHR30069:SF27">
    <property type="entry name" value="BLL4766 PROTEIN"/>
    <property type="match status" value="1"/>
</dbReference>
<evidence type="ECO:0000256" key="6">
    <source>
        <dbReference type="ARBA" id="ARBA00023077"/>
    </source>
</evidence>
<dbReference type="GO" id="GO:0009279">
    <property type="term" value="C:cell outer membrane"/>
    <property type="evidence" value="ECO:0007669"/>
    <property type="project" value="UniProtKB-SubCell"/>
</dbReference>
<keyword evidence="8 15" id="KW-0675">Receptor</keyword>
<sequence length="666" mass="75899">MKPGKLSLRLSQAACLLAAAIAAPLCLAEDDRPLSEQIFFEELPVVLTVSRLAQPAREAPAMVTVIDRRMIEASGFTEIPDLMRLVPGFQVAYAANWQPIVTYHGLSDAYSRRMQVLVDGRSIYNPGLGQVEWRELPLAIEDIERIEVVHGPSAAAYGSNAFLATINIVTLQGRDEPGTNLAASRGNRDQSAYLLRHYGSRGDLAWRFSLKDRSDSHFSLQPDKAHDTFLNMRLDYRLNSRDEVMAQFGLNRSYWEMGVRGDIWNPPRTSENDNYAMQLLWRRTLSPDTSYSLQYSRAQKDYQDTWNTTTVLPVLGLTTLALGQSYKVMREQLEFQANTSPADAHRLAYGIEIRHDEIRSPYYFAPGNTLSEQIYRLFGTWEWRPHERWLLNAGGMLEDHYYAGTTLSSRASLHYLPSAHHAFRLGASRGYRSPTFYEQSANQRIVYAPLWEQIRIPAGKLAPEAMTSWELGYVGRYPKQGVNLDLRAFRDSLKDLLDSVKVAYGPDNWDGKAAQGRNKLNAKVWGVEYQLQWQPRADTRFIFGQAWIWQDAEDAVEPGSTDAREMAVSAPRLSYSLLASHEFGRGWLGSFGFYRLGKMTWLAEGDRVPEVQRLDARLAKTWRRAGQRYELALVLQNLSGAYQDFERDTMHALRANRALISLRFWD</sequence>
<evidence type="ECO:0000256" key="5">
    <source>
        <dbReference type="ARBA" id="ARBA00022692"/>
    </source>
</evidence>
<feature type="domain" description="TonB-dependent receptor-like beta-barrel" evidence="13">
    <location>
        <begin position="226"/>
        <end position="638"/>
    </location>
</feature>
<evidence type="ECO:0000256" key="7">
    <source>
        <dbReference type="ARBA" id="ARBA00023136"/>
    </source>
</evidence>
<dbReference type="InterPro" id="IPR039426">
    <property type="entry name" value="TonB-dep_rcpt-like"/>
</dbReference>
<feature type="domain" description="TonB-dependent receptor plug" evidence="14">
    <location>
        <begin position="56"/>
        <end position="162"/>
    </location>
</feature>
<dbReference type="GO" id="GO:0044718">
    <property type="term" value="P:siderophore transmembrane transport"/>
    <property type="evidence" value="ECO:0007669"/>
    <property type="project" value="TreeGrafter"/>
</dbReference>
<feature type="signal peptide" evidence="12">
    <location>
        <begin position="1"/>
        <end position="28"/>
    </location>
</feature>
<dbReference type="GO" id="GO:0015344">
    <property type="term" value="F:siderophore uptake transmembrane transporter activity"/>
    <property type="evidence" value="ECO:0007669"/>
    <property type="project" value="TreeGrafter"/>
</dbReference>
<dbReference type="Gene3D" id="2.170.130.10">
    <property type="entry name" value="TonB-dependent receptor, plug domain"/>
    <property type="match status" value="1"/>
</dbReference>
<keyword evidence="7 10" id="KW-0472">Membrane</keyword>
<gene>
    <name evidence="15" type="ORF">EDC61_103182</name>
</gene>
<comment type="caution">
    <text evidence="15">The sequence shown here is derived from an EMBL/GenBank/DDBJ whole genome shotgun (WGS) entry which is preliminary data.</text>
</comment>
<dbReference type="InterPro" id="IPR037066">
    <property type="entry name" value="Plug_dom_sf"/>
</dbReference>
<dbReference type="PROSITE" id="PS52016">
    <property type="entry name" value="TONB_DEPENDENT_REC_3"/>
    <property type="match status" value="1"/>
</dbReference>
<keyword evidence="12" id="KW-0732">Signal</keyword>
<keyword evidence="9 10" id="KW-0998">Cell outer membrane</keyword>
<evidence type="ECO:0000256" key="3">
    <source>
        <dbReference type="ARBA" id="ARBA00022448"/>
    </source>
</evidence>
<evidence type="ECO:0000256" key="1">
    <source>
        <dbReference type="ARBA" id="ARBA00004571"/>
    </source>
</evidence>
<keyword evidence="4 10" id="KW-1134">Transmembrane beta strand</keyword>
<dbReference type="OrthoDB" id="183532at2"/>
<feature type="chain" id="PRO_5020251666" evidence="12">
    <location>
        <begin position="29"/>
        <end position="666"/>
    </location>
</feature>
<accession>A0A4R3JZP7</accession>
<keyword evidence="16" id="KW-1185">Reference proteome</keyword>
<evidence type="ECO:0000313" key="16">
    <source>
        <dbReference type="Proteomes" id="UP000295135"/>
    </source>
</evidence>
<dbReference type="InterPro" id="IPR036942">
    <property type="entry name" value="Beta-barrel_TonB_sf"/>
</dbReference>
<evidence type="ECO:0000259" key="14">
    <source>
        <dbReference type="Pfam" id="PF07715"/>
    </source>
</evidence>
<evidence type="ECO:0000313" key="15">
    <source>
        <dbReference type="EMBL" id="TCS73059.1"/>
    </source>
</evidence>
<dbReference type="Proteomes" id="UP000295135">
    <property type="component" value="Unassembled WGS sequence"/>
</dbReference>
<evidence type="ECO:0000256" key="9">
    <source>
        <dbReference type="ARBA" id="ARBA00023237"/>
    </source>
</evidence>
<dbReference type="EMBL" id="SLZY01000003">
    <property type="protein sequence ID" value="TCS73059.1"/>
    <property type="molecule type" value="Genomic_DNA"/>
</dbReference>
<evidence type="ECO:0000256" key="10">
    <source>
        <dbReference type="PROSITE-ProRule" id="PRU01360"/>
    </source>
</evidence>
<dbReference type="RefSeq" id="WP_126462296.1">
    <property type="nucleotide sequence ID" value="NZ_AP018721.1"/>
</dbReference>
<keyword evidence="6 11" id="KW-0798">TonB box</keyword>
<dbReference type="AlphaFoldDB" id="A0A4R3JZP7"/>
<evidence type="ECO:0000256" key="2">
    <source>
        <dbReference type="ARBA" id="ARBA00009810"/>
    </source>
</evidence>
<protein>
    <submittedName>
        <fullName evidence="15">Iron complex outermembrane receptor protein</fullName>
    </submittedName>
</protein>
<evidence type="ECO:0000256" key="12">
    <source>
        <dbReference type="SAM" id="SignalP"/>
    </source>
</evidence>
<reference evidence="15 16" key="1">
    <citation type="submission" date="2019-03" db="EMBL/GenBank/DDBJ databases">
        <title>Genomic Encyclopedia of Type Strains, Phase IV (KMG-IV): sequencing the most valuable type-strain genomes for metagenomic binning, comparative biology and taxonomic classification.</title>
        <authorList>
            <person name="Goeker M."/>
        </authorList>
    </citation>
    <scope>NUCLEOTIDE SEQUENCE [LARGE SCALE GENOMIC DNA]</scope>
    <source>
        <strain evidence="15 16">DSM 103923</strain>
    </source>
</reference>
<evidence type="ECO:0000256" key="11">
    <source>
        <dbReference type="RuleBase" id="RU003357"/>
    </source>
</evidence>
<evidence type="ECO:0000259" key="13">
    <source>
        <dbReference type="Pfam" id="PF00593"/>
    </source>
</evidence>
<dbReference type="PANTHER" id="PTHR30069">
    <property type="entry name" value="TONB-DEPENDENT OUTER MEMBRANE RECEPTOR"/>
    <property type="match status" value="1"/>
</dbReference>
<dbReference type="InterPro" id="IPR012910">
    <property type="entry name" value="Plug_dom"/>
</dbReference>
<organism evidence="15 16">
    <name type="scientific">Sulfuritortus calidifontis</name>
    <dbReference type="NCBI Taxonomy" id="1914471"/>
    <lineage>
        <taxon>Bacteria</taxon>
        <taxon>Pseudomonadati</taxon>
        <taxon>Pseudomonadota</taxon>
        <taxon>Betaproteobacteria</taxon>
        <taxon>Nitrosomonadales</taxon>
        <taxon>Thiobacillaceae</taxon>
        <taxon>Sulfuritortus</taxon>
    </lineage>
</organism>
<keyword evidence="3 10" id="KW-0813">Transport</keyword>
<dbReference type="Gene3D" id="2.40.170.20">
    <property type="entry name" value="TonB-dependent receptor, beta-barrel domain"/>
    <property type="match status" value="1"/>
</dbReference>